<proteinExistence type="predicted"/>
<dbReference type="NCBIfam" id="TIGR01549">
    <property type="entry name" value="HAD-SF-IA-v1"/>
    <property type="match status" value="1"/>
</dbReference>
<dbReference type="PANTHER" id="PTHR47478">
    <property type="match status" value="1"/>
</dbReference>
<dbReference type="Gene3D" id="3.40.50.1000">
    <property type="entry name" value="HAD superfamily/HAD-like"/>
    <property type="match status" value="1"/>
</dbReference>
<dbReference type="EMBL" id="QPJO01000006">
    <property type="protein sequence ID" value="RCW89955.1"/>
    <property type="molecule type" value="Genomic_DNA"/>
</dbReference>
<gene>
    <name evidence="1" type="ORF">DFQ08_10662</name>
</gene>
<keyword evidence="2" id="KW-1185">Reference proteome</keyword>
<dbReference type="NCBIfam" id="TIGR02254">
    <property type="entry name" value="YjjG_YfnB"/>
    <property type="match status" value="1"/>
</dbReference>
<dbReference type="InterPro" id="IPR041492">
    <property type="entry name" value="HAD_2"/>
</dbReference>
<dbReference type="InterPro" id="IPR036412">
    <property type="entry name" value="HAD-like_sf"/>
</dbReference>
<dbReference type="SUPFAM" id="SSF56784">
    <property type="entry name" value="HAD-like"/>
    <property type="match status" value="1"/>
</dbReference>
<dbReference type="OrthoDB" id="9802350at2"/>
<dbReference type="GO" id="GO:0008253">
    <property type="term" value="F:5'-nucleotidase activity"/>
    <property type="evidence" value="ECO:0007669"/>
    <property type="project" value="InterPro"/>
</dbReference>
<dbReference type="Gene3D" id="1.10.150.240">
    <property type="entry name" value="Putative phosphatase, domain 2"/>
    <property type="match status" value="1"/>
</dbReference>
<dbReference type="InterPro" id="IPR023214">
    <property type="entry name" value="HAD_sf"/>
</dbReference>
<name>A0A368ZAT9_9FLAO</name>
<comment type="caution">
    <text evidence="1">The sequence shown here is derived from an EMBL/GenBank/DDBJ whole genome shotgun (WGS) entry which is preliminary data.</text>
</comment>
<accession>A0A368ZAT9</accession>
<protein>
    <submittedName>
        <fullName evidence="1">Putative hydrolase of the HAD superfamily</fullName>
    </submittedName>
</protein>
<dbReference type="Proteomes" id="UP000253436">
    <property type="component" value="Unassembled WGS sequence"/>
</dbReference>
<dbReference type="AlphaFoldDB" id="A0A368ZAT9"/>
<organism evidence="1 2">
    <name type="scientific">Winogradskyella arenosi</name>
    <dbReference type="NCBI Taxonomy" id="533325"/>
    <lineage>
        <taxon>Bacteria</taxon>
        <taxon>Pseudomonadati</taxon>
        <taxon>Bacteroidota</taxon>
        <taxon>Flavobacteriia</taxon>
        <taxon>Flavobacteriales</taxon>
        <taxon>Flavobacteriaceae</taxon>
        <taxon>Winogradskyella</taxon>
    </lineage>
</organism>
<keyword evidence="1" id="KW-0378">Hydrolase</keyword>
<dbReference type="Pfam" id="PF13419">
    <property type="entry name" value="HAD_2"/>
    <property type="match status" value="1"/>
</dbReference>
<dbReference type="PANTHER" id="PTHR47478:SF1">
    <property type="entry name" value="PYRIMIDINE 5'-NUCLEOTIDASE YJJG"/>
    <property type="match status" value="1"/>
</dbReference>
<sequence>MKQKIKHVFFDLDHTLWDFDKNSGLTFEKIFQMNRIEVGLEDFLLIYEPINFKYWKLYREEKVTKSALRYGRLKEAFDAVGVKVEDEMIHNLSDAYIDNLSTFNHLFEGTFETLDYLKDKYHLHIITNGFEEAQEKKLTASNIKQYFKTVTNSEMVGVKKPNPKIFNFALSGAKALASESVMIGDNIEADIEGAHKIGMQTIHFDYKNSDFNHGFKRITNLKMLTEHL</sequence>
<dbReference type="InterPro" id="IPR023198">
    <property type="entry name" value="PGP-like_dom2"/>
</dbReference>
<dbReference type="InterPro" id="IPR006439">
    <property type="entry name" value="HAD-SF_hydro_IA"/>
</dbReference>
<dbReference type="RefSeq" id="WP_114310865.1">
    <property type="nucleotide sequence ID" value="NZ_QPJO01000006.1"/>
</dbReference>
<reference evidence="1 2" key="1">
    <citation type="submission" date="2018-07" db="EMBL/GenBank/DDBJ databases">
        <title>Genomic Encyclopedia of Type Strains, Phase III (KMG-III): the genomes of soil and plant-associated and newly described type strains.</title>
        <authorList>
            <person name="Whitman W."/>
        </authorList>
    </citation>
    <scope>NUCLEOTIDE SEQUENCE [LARGE SCALE GENOMIC DNA]</scope>
    <source>
        <strain evidence="1 2">CECT 7958</strain>
    </source>
</reference>
<evidence type="ECO:0000313" key="1">
    <source>
        <dbReference type="EMBL" id="RCW89955.1"/>
    </source>
</evidence>
<dbReference type="InterPro" id="IPR011951">
    <property type="entry name" value="HAD-SF_hydro_IA_YjjG/PynA"/>
</dbReference>
<dbReference type="SFLD" id="SFLDG01129">
    <property type="entry name" value="C1.5:_HAD__Beta-PGM__Phosphata"/>
    <property type="match status" value="1"/>
</dbReference>
<dbReference type="SFLD" id="SFLDS00003">
    <property type="entry name" value="Haloacid_Dehalogenase"/>
    <property type="match status" value="1"/>
</dbReference>
<dbReference type="InterPro" id="IPR052550">
    <property type="entry name" value="Pyrimidine_5'-ntase_YjjG"/>
</dbReference>
<evidence type="ECO:0000313" key="2">
    <source>
        <dbReference type="Proteomes" id="UP000253436"/>
    </source>
</evidence>